<evidence type="ECO:0000313" key="2">
    <source>
        <dbReference type="Proteomes" id="UP001501706"/>
    </source>
</evidence>
<accession>A0ABP3LYZ0</accession>
<dbReference type="Proteomes" id="UP001501706">
    <property type="component" value="Unassembled WGS sequence"/>
</dbReference>
<evidence type="ECO:0008006" key="3">
    <source>
        <dbReference type="Google" id="ProtNLM"/>
    </source>
</evidence>
<dbReference type="RefSeq" id="WP_343927715.1">
    <property type="nucleotide sequence ID" value="NZ_BAAAEN010000010.1"/>
</dbReference>
<sequence>MTFSSCLNDRDEAVVLDASVIINLLATGNASAILQALPAVPFVTGNVVREIGQGVANDRSEPALLAKLISDQVLRVEELSGPSLQHFFDMVAGHTSTSLGDGEAATLAYAYSKGFPVAIDEKKATRIAYERFKQLKLVTTIDILAYQAVNTLLGHDALAHATLQALRLARMQVWDHQFEWVIQLIGPEHAAACSSLKRHMRRKSAMLDLKQA</sequence>
<dbReference type="Pfam" id="PF11848">
    <property type="entry name" value="DUF3368"/>
    <property type="match status" value="1"/>
</dbReference>
<keyword evidence="2" id="KW-1185">Reference proteome</keyword>
<protein>
    <recommendedName>
        <fullName evidence="3">PIN domain-containing protein</fullName>
    </recommendedName>
</protein>
<name>A0ABP3LYZ0_9BURK</name>
<gene>
    <name evidence="1" type="ORF">GCM10009097_29060</name>
</gene>
<evidence type="ECO:0000313" key="1">
    <source>
        <dbReference type="EMBL" id="GAA0510070.1"/>
    </source>
</evidence>
<dbReference type="EMBL" id="BAAAEN010000010">
    <property type="protein sequence ID" value="GAA0510070.1"/>
    <property type="molecule type" value="Genomic_DNA"/>
</dbReference>
<comment type="caution">
    <text evidence="1">The sequence shown here is derived from an EMBL/GenBank/DDBJ whole genome shotgun (WGS) entry which is preliminary data.</text>
</comment>
<proteinExistence type="predicted"/>
<organism evidence="1 2">
    <name type="scientific">Pigmentiphaga daeguensis</name>
    <dbReference type="NCBI Taxonomy" id="414049"/>
    <lineage>
        <taxon>Bacteria</taxon>
        <taxon>Pseudomonadati</taxon>
        <taxon>Pseudomonadota</taxon>
        <taxon>Betaproteobacteria</taxon>
        <taxon>Burkholderiales</taxon>
        <taxon>Alcaligenaceae</taxon>
        <taxon>Pigmentiphaga</taxon>
    </lineage>
</organism>
<dbReference type="InterPro" id="IPR021799">
    <property type="entry name" value="PIN-like_prokaryotic"/>
</dbReference>
<reference evidence="2" key="1">
    <citation type="journal article" date="2019" name="Int. J. Syst. Evol. Microbiol.">
        <title>The Global Catalogue of Microorganisms (GCM) 10K type strain sequencing project: providing services to taxonomists for standard genome sequencing and annotation.</title>
        <authorList>
            <consortium name="The Broad Institute Genomics Platform"/>
            <consortium name="The Broad Institute Genome Sequencing Center for Infectious Disease"/>
            <person name="Wu L."/>
            <person name="Ma J."/>
        </authorList>
    </citation>
    <scope>NUCLEOTIDE SEQUENCE [LARGE SCALE GENOMIC DNA]</scope>
    <source>
        <strain evidence="2">JCM 14330</strain>
    </source>
</reference>